<evidence type="ECO:0000256" key="2">
    <source>
        <dbReference type="ARBA" id="ARBA00035112"/>
    </source>
</evidence>
<name>A0AAX4ILF3_9PEZI</name>
<dbReference type="GeneID" id="87945671"/>
<evidence type="ECO:0000313" key="4">
    <source>
        <dbReference type="Proteomes" id="UP001322277"/>
    </source>
</evidence>
<protein>
    <submittedName>
        <fullName evidence="3">Mycotoxin biosynthesis protein UstYa</fullName>
    </submittedName>
</protein>
<dbReference type="EMBL" id="CP137309">
    <property type="protein sequence ID" value="WQF84154.1"/>
    <property type="molecule type" value="Genomic_DNA"/>
</dbReference>
<evidence type="ECO:0000256" key="1">
    <source>
        <dbReference type="ARBA" id="ARBA00004685"/>
    </source>
</evidence>
<dbReference type="AlphaFoldDB" id="A0AAX4ILF3"/>
<comment type="similarity">
    <text evidence="2">Belongs to the ustYa family.</text>
</comment>
<evidence type="ECO:0000313" key="3">
    <source>
        <dbReference type="EMBL" id="WQF84154.1"/>
    </source>
</evidence>
<proteinExistence type="inferred from homology"/>
<dbReference type="Proteomes" id="UP001322277">
    <property type="component" value="Chromosome 5"/>
</dbReference>
<organism evidence="3 4">
    <name type="scientific">Colletotrichum destructivum</name>
    <dbReference type="NCBI Taxonomy" id="34406"/>
    <lineage>
        <taxon>Eukaryota</taxon>
        <taxon>Fungi</taxon>
        <taxon>Dikarya</taxon>
        <taxon>Ascomycota</taxon>
        <taxon>Pezizomycotina</taxon>
        <taxon>Sordariomycetes</taxon>
        <taxon>Hypocreomycetidae</taxon>
        <taxon>Glomerellales</taxon>
        <taxon>Glomerellaceae</taxon>
        <taxon>Colletotrichum</taxon>
        <taxon>Colletotrichum destructivum species complex</taxon>
    </lineage>
</organism>
<comment type="pathway">
    <text evidence="1">Mycotoxin biosynthesis.</text>
</comment>
<dbReference type="InterPro" id="IPR021765">
    <property type="entry name" value="UstYa-like"/>
</dbReference>
<sequence>MSTRPHYELYAIVHGHLVSTINWLRLRLESLRSASQNHNEASYNALNKEEYDSDDLHPTIGRPPLTWRCLALGLAERLVWMLCSAVLLSVVVIQHFNTQMHSYETGFATDLAVATPHIAIQEIVYTGGVVRNDEGKLVLDHSGASTIYVGEPSAELDESWDRLESAIEITLQSHEAKTKDGQMLDTMQSEGEYRTSLDVVHSLHCLNQLRKVLYREYYFPNRPNEFFYTHMNHCIDHLRQALQCHADLTPLNYKWSEEHDRALPTWSSKHTCRDFDKMLRWDFTMTGKPLSETKEYKSHQGS</sequence>
<dbReference type="PANTHER" id="PTHR33365">
    <property type="entry name" value="YALI0B05434P"/>
    <property type="match status" value="1"/>
</dbReference>
<dbReference type="PANTHER" id="PTHR33365:SF4">
    <property type="entry name" value="CYCLOCHLOROTINE BIOSYNTHESIS PROTEIN O"/>
    <property type="match status" value="1"/>
</dbReference>
<dbReference type="Pfam" id="PF11807">
    <property type="entry name" value="UstYa"/>
    <property type="match status" value="1"/>
</dbReference>
<accession>A0AAX4ILF3</accession>
<gene>
    <name evidence="3" type="ORF">CDEST_09168</name>
</gene>
<dbReference type="GO" id="GO:0043386">
    <property type="term" value="P:mycotoxin biosynthetic process"/>
    <property type="evidence" value="ECO:0007669"/>
    <property type="project" value="InterPro"/>
</dbReference>
<dbReference type="RefSeq" id="XP_062781378.1">
    <property type="nucleotide sequence ID" value="XM_062925327.1"/>
</dbReference>
<dbReference type="KEGG" id="cdet:87945671"/>
<keyword evidence="4" id="KW-1185">Reference proteome</keyword>
<reference evidence="4" key="1">
    <citation type="journal article" date="2023" name="bioRxiv">
        <title>Complete genome of the Medicago anthracnose fungus, Colletotrichum destructivum, reveals a mini-chromosome-like region within a core chromosome.</title>
        <authorList>
            <person name="Lapalu N."/>
            <person name="Simon A."/>
            <person name="Lu A."/>
            <person name="Plaumann P.-L."/>
            <person name="Amselem J."/>
            <person name="Pigne S."/>
            <person name="Auger A."/>
            <person name="Koch C."/>
            <person name="Dallery J.-F."/>
            <person name="O'Connell R.J."/>
        </authorList>
    </citation>
    <scope>NUCLEOTIDE SEQUENCE [LARGE SCALE GENOMIC DNA]</scope>
    <source>
        <strain evidence="4">CBS 520.97</strain>
    </source>
</reference>